<evidence type="ECO:0000256" key="1">
    <source>
        <dbReference type="SAM" id="MobiDB-lite"/>
    </source>
</evidence>
<accession>A0A132A0S3</accession>
<reference evidence="2 3" key="1">
    <citation type="journal article" date="2015" name="Parasit. Vectors">
        <title>Draft genome of the scabies mite.</title>
        <authorList>
            <person name="Rider S.D.Jr."/>
            <person name="Morgan M.S."/>
            <person name="Arlian L.G."/>
        </authorList>
    </citation>
    <scope>NUCLEOTIDE SEQUENCE [LARGE SCALE GENOMIC DNA]</scope>
    <source>
        <strain evidence="2">Arlian Lab</strain>
    </source>
</reference>
<protein>
    <submittedName>
        <fullName evidence="2">Uncharacterized protein</fullName>
    </submittedName>
</protein>
<dbReference type="AlphaFoldDB" id="A0A132A0S3"/>
<feature type="region of interest" description="Disordered" evidence="1">
    <location>
        <begin position="1"/>
        <end position="39"/>
    </location>
</feature>
<dbReference type="EMBL" id="JXLN01007572">
    <property type="protein sequence ID" value="KPM04135.1"/>
    <property type="molecule type" value="Genomic_DNA"/>
</dbReference>
<comment type="caution">
    <text evidence="2">The sequence shown here is derived from an EMBL/GenBank/DDBJ whole genome shotgun (WGS) entry which is preliminary data.</text>
</comment>
<feature type="compositionally biased region" description="Acidic residues" evidence="1">
    <location>
        <begin position="29"/>
        <end position="38"/>
    </location>
</feature>
<sequence length="79" mass="9144">MGEKIGKKNLTQTQHTKKNKSVEENYPSNEEEEEDDENDIKIDMDGIIFAWNNTKLKFLKPISNKKFATNEKLEIDGIS</sequence>
<evidence type="ECO:0000313" key="3">
    <source>
        <dbReference type="Proteomes" id="UP000616769"/>
    </source>
</evidence>
<name>A0A132A0S3_SARSC</name>
<organism evidence="2 3">
    <name type="scientific">Sarcoptes scabiei</name>
    <name type="common">Itch mite</name>
    <name type="synonym">Acarus scabiei</name>
    <dbReference type="NCBI Taxonomy" id="52283"/>
    <lineage>
        <taxon>Eukaryota</taxon>
        <taxon>Metazoa</taxon>
        <taxon>Ecdysozoa</taxon>
        <taxon>Arthropoda</taxon>
        <taxon>Chelicerata</taxon>
        <taxon>Arachnida</taxon>
        <taxon>Acari</taxon>
        <taxon>Acariformes</taxon>
        <taxon>Sarcoptiformes</taxon>
        <taxon>Astigmata</taxon>
        <taxon>Psoroptidia</taxon>
        <taxon>Sarcoptoidea</taxon>
        <taxon>Sarcoptidae</taxon>
        <taxon>Sarcoptinae</taxon>
        <taxon>Sarcoptes</taxon>
    </lineage>
</organism>
<gene>
    <name evidence="2" type="ORF">QR98_0025750</name>
</gene>
<dbReference type="VEuPathDB" id="VectorBase:SSCA008482"/>
<evidence type="ECO:0000313" key="2">
    <source>
        <dbReference type="EMBL" id="KPM04135.1"/>
    </source>
</evidence>
<dbReference type="Proteomes" id="UP000616769">
    <property type="component" value="Unassembled WGS sequence"/>
</dbReference>
<proteinExistence type="predicted"/>